<organism evidence="1 2">
    <name type="scientific">Spirosoma endophyticum</name>
    <dbReference type="NCBI Taxonomy" id="662367"/>
    <lineage>
        <taxon>Bacteria</taxon>
        <taxon>Pseudomonadati</taxon>
        <taxon>Bacteroidota</taxon>
        <taxon>Cytophagia</taxon>
        <taxon>Cytophagales</taxon>
        <taxon>Cytophagaceae</taxon>
        <taxon>Spirosoma</taxon>
    </lineage>
</organism>
<protein>
    <submittedName>
        <fullName evidence="1">Uncharacterized protein</fullName>
    </submittedName>
</protein>
<evidence type="ECO:0000313" key="1">
    <source>
        <dbReference type="EMBL" id="SFD65619.1"/>
    </source>
</evidence>
<dbReference type="EMBL" id="FOLQ01000006">
    <property type="protein sequence ID" value="SFD65619.1"/>
    <property type="molecule type" value="Genomic_DNA"/>
</dbReference>
<accession>A0A1I1U4C5</accession>
<evidence type="ECO:0000313" key="2">
    <source>
        <dbReference type="Proteomes" id="UP000198598"/>
    </source>
</evidence>
<name>A0A1I1U4C5_9BACT</name>
<dbReference type="STRING" id="662367.SAMN05216167_106120"/>
<sequence>MRPVMYVFGQNRMDFYTVSWGYNQSGLLPKATRNLLVIPVLKSWNH</sequence>
<keyword evidence="2" id="KW-1185">Reference proteome</keyword>
<reference evidence="1 2" key="1">
    <citation type="submission" date="2016-10" db="EMBL/GenBank/DDBJ databases">
        <authorList>
            <person name="de Groot N.N."/>
        </authorList>
    </citation>
    <scope>NUCLEOTIDE SEQUENCE [LARGE SCALE GENOMIC DNA]</scope>
    <source>
        <strain evidence="1 2">DSM 26130</strain>
    </source>
</reference>
<proteinExistence type="predicted"/>
<dbReference type="Proteomes" id="UP000198598">
    <property type="component" value="Unassembled WGS sequence"/>
</dbReference>
<dbReference type="AlphaFoldDB" id="A0A1I1U4C5"/>
<gene>
    <name evidence="1" type="ORF">SAMN05216167_106120</name>
</gene>